<feature type="transmembrane region" description="Helical" evidence="17">
    <location>
        <begin position="65"/>
        <end position="91"/>
    </location>
</feature>
<feature type="transmembrane region" description="Helical" evidence="17">
    <location>
        <begin position="304"/>
        <end position="328"/>
    </location>
</feature>
<evidence type="ECO:0000256" key="2">
    <source>
        <dbReference type="ARBA" id="ARBA00022448"/>
    </source>
</evidence>
<gene>
    <name evidence="18" type="ORF">TRIADDRAFT_29105</name>
</gene>
<dbReference type="Pfam" id="PF00209">
    <property type="entry name" value="SNF"/>
    <property type="match status" value="1"/>
</dbReference>
<reference evidence="18 19" key="1">
    <citation type="journal article" date="2008" name="Nature">
        <title>The Trichoplax genome and the nature of placozoans.</title>
        <authorList>
            <person name="Srivastava M."/>
            <person name="Begovic E."/>
            <person name="Chapman J."/>
            <person name="Putnam N.H."/>
            <person name="Hellsten U."/>
            <person name="Kawashima T."/>
            <person name="Kuo A."/>
            <person name="Mitros T."/>
            <person name="Salamov A."/>
            <person name="Carpenter M.L."/>
            <person name="Signorovitch A.Y."/>
            <person name="Moreno M.A."/>
            <person name="Kamm K."/>
            <person name="Grimwood J."/>
            <person name="Schmutz J."/>
            <person name="Shapiro H."/>
            <person name="Grigoriev I.V."/>
            <person name="Buss L.W."/>
            <person name="Schierwater B."/>
            <person name="Dellaporta S.L."/>
            <person name="Rokhsar D.S."/>
        </authorList>
    </citation>
    <scope>NUCLEOTIDE SEQUENCE [LARGE SCALE GENOMIC DNA]</scope>
    <source>
        <strain evidence="18 19">Grell-BS-1999</strain>
    </source>
</reference>
<feature type="transmembrane region" description="Helical" evidence="17">
    <location>
        <begin position="275"/>
        <end position="292"/>
    </location>
</feature>
<comment type="subcellular location">
    <subcellularLocation>
        <location evidence="1">Cell membrane</location>
        <topology evidence="1">Multi-pass membrane protein</topology>
    </subcellularLocation>
</comment>
<evidence type="ECO:0000256" key="5">
    <source>
        <dbReference type="ARBA" id="ARBA00022723"/>
    </source>
</evidence>
<feature type="disulfide bond" evidence="14">
    <location>
        <begin position="147"/>
        <end position="156"/>
    </location>
</feature>
<feature type="binding site" evidence="13">
    <location>
        <position position="44"/>
    </location>
    <ligand>
        <name>Na(+)</name>
        <dbReference type="ChEBI" id="CHEBI:29101"/>
        <label>2</label>
    </ligand>
</feature>
<evidence type="ECO:0000256" key="4">
    <source>
        <dbReference type="ARBA" id="ARBA00022692"/>
    </source>
</evidence>
<feature type="transmembrane region" description="Helical" evidence="17">
    <location>
        <begin position="228"/>
        <end position="255"/>
    </location>
</feature>
<feature type="compositionally biased region" description="Basic and acidic residues" evidence="16">
    <location>
        <begin position="7"/>
        <end position="16"/>
    </location>
</feature>
<dbReference type="PROSITE" id="PS00610">
    <property type="entry name" value="NA_NEUROTRAN_SYMP_1"/>
    <property type="match status" value="1"/>
</dbReference>
<keyword evidence="5 13" id="KW-0479">Metal-binding</keyword>
<feature type="transmembrane region" description="Helical" evidence="17">
    <location>
        <begin position="35"/>
        <end position="53"/>
    </location>
</feature>
<feature type="transmembrane region" description="Helical" evidence="17">
    <location>
        <begin position="405"/>
        <end position="430"/>
    </location>
</feature>
<organism evidence="18 19">
    <name type="scientific">Trichoplax adhaerens</name>
    <name type="common">Trichoplax reptans</name>
    <dbReference type="NCBI Taxonomy" id="10228"/>
    <lineage>
        <taxon>Eukaryota</taxon>
        <taxon>Metazoa</taxon>
        <taxon>Placozoa</taxon>
        <taxon>Uniplacotomia</taxon>
        <taxon>Trichoplacea</taxon>
        <taxon>Trichoplacidae</taxon>
        <taxon>Trichoplax</taxon>
    </lineage>
</organism>
<evidence type="ECO:0000256" key="3">
    <source>
        <dbReference type="ARBA" id="ARBA00022475"/>
    </source>
</evidence>
<keyword evidence="19" id="KW-1185">Reference proteome</keyword>
<dbReference type="GO" id="GO:0090493">
    <property type="term" value="P:catecholamine uptake"/>
    <property type="evidence" value="ECO:0007669"/>
    <property type="project" value="UniProtKB-ARBA"/>
</dbReference>
<dbReference type="EMBL" id="DS985250">
    <property type="protein sequence ID" value="EDV22243.1"/>
    <property type="molecule type" value="Genomic_DNA"/>
</dbReference>
<dbReference type="GO" id="GO:0046872">
    <property type="term" value="F:metal ion binding"/>
    <property type="evidence" value="ECO:0007669"/>
    <property type="project" value="UniProtKB-KW"/>
</dbReference>
<feature type="transmembrane region" description="Helical" evidence="17">
    <location>
        <begin position="513"/>
        <end position="536"/>
    </location>
</feature>
<evidence type="ECO:0000256" key="10">
    <source>
        <dbReference type="ARBA" id="ARBA00023136"/>
    </source>
</evidence>
<feature type="binding site" evidence="13">
    <location>
        <position position="43"/>
    </location>
    <ligand>
        <name>Na(+)</name>
        <dbReference type="ChEBI" id="CHEBI:29101"/>
        <label>1</label>
    </ligand>
</feature>
<evidence type="ECO:0000256" key="13">
    <source>
        <dbReference type="PIRSR" id="PIRSR600175-1"/>
    </source>
</evidence>
<dbReference type="PROSITE" id="PS50267">
    <property type="entry name" value="NA_NEUROTRAN_SYMP_3"/>
    <property type="match status" value="1"/>
</dbReference>
<accession>B3S5D1</accession>
<evidence type="ECO:0000256" key="14">
    <source>
        <dbReference type="PIRSR" id="PIRSR600175-2"/>
    </source>
</evidence>
<keyword evidence="9 13" id="KW-0915">Sodium</keyword>
<dbReference type="PANTHER" id="PTHR11616:SF320">
    <property type="entry name" value="SODIUM-DEPENDENT NORADRENALINE TRANSPORTER"/>
    <property type="match status" value="1"/>
</dbReference>
<feature type="binding site" evidence="13">
    <location>
        <position position="48"/>
    </location>
    <ligand>
        <name>Na(+)</name>
        <dbReference type="ChEBI" id="CHEBI:29101"/>
        <label>1</label>
    </ligand>
</feature>
<evidence type="ECO:0000256" key="7">
    <source>
        <dbReference type="ARBA" id="ARBA00022847"/>
    </source>
</evidence>
<evidence type="ECO:0000256" key="12">
    <source>
        <dbReference type="ARBA" id="ARBA00023180"/>
    </source>
</evidence>
<keyword evidence="2 15" id="KW-0813">Transport</keyword>
<feature type="transmembrane region" description="Helical" evidence="17">
    <location>
        <begin position="480"/>
        <end position="501"/>
    </location>
</feature>
<evidence type="ECO:0000313" key="19">
    <source>
        <dbReference type="Proteomes" id="UP000009022"/>
    </source>
</evidence>
<keyword evidence="7 15" id="KW-0769">Symport</keyword>
<sequence length="555" mass="62071">MGDGDDKDTSDGKVVADTESEEEYEREGWGKKIEFMLSCIGFAVGFGNLWRFPYLCYKYGGGAFLIPYFISLAICGVPLMALEFGIGQYFVKGPTVVFKKICPLLFGTGFSMIMVSFLVSIYYVVILAWVLYFLFASFISPLPWTTCDNSWNTPECLVRNGSNVNESGISPAVEYFNIRVLNKTANPDISGPVKWDLALLLILAWVIVYLCIFKGVKWTGKVVYFTATFPYLVLVILFFRGVTLDGAGLGISYYLKLDTSKLADIETWKEAGTQIFYSLGAGFGSLIAFASYNKRNNNFLKDAVVISAINCGTSFFAGFVIFSMLGYMSKQQGLPIEKVVDEGPGLVFMVYPAGLSTLPGSNFWSILFFFMLITLGLDSQFAMVEAISTGLTDFWPNLFASRRPYLILGLCIVEFLIGLTCITKGGIYIFDLFNTYSAGTAMIVTVLFEIMAVSWFYGVRRYTRNIGSLLSWRVWISWDICWAFLTPLMIAAVFIFSLVFYTPITYNGILYPWWADFVGWLMAVLCLLCILLPAIYQLIYTEGTFKEASKALSTA</sequence>
<dbReference type="CTD" id="6756611"/>
<dbReference type="GO" id="GO:0008504">
    <property type="term" value="F:monoamine transmembrane transporter activity"/>
    <property type="evidence" value="ECO:0007669"/>
    <property type="project" value="UniProtKB-ARBA"/>
</dbReference>
<keyword evidence="10 17" id="KW-0472">Membrane</keyword>
<evidence type="ECO:0000313" key="18">
    <source>
        <dbReference type="EMBL" id="EDV22243.1"/>
    </source>
</evidence>
<dbReference type="FunCoup" id="B3S5D1">
    <property type="interactions" value="395"/>
</dbReference>
<feature type="region of interest" description="Disordered" evidence="16">
    <location>
        <begin position="1"/>
        <end position="21"/>
    </location>
</feature>
<dbReference type="InterPro" id="IPR037272">
    <property type="entry name" value="SNS_sf"/>
</dbReference>
<dbReference type="Proteomes" id="UP000009022">
    <property type="component" value="Unassembled WGS sequence"/>
</dbReference>
<protein>
    <recommendedName>
        <fullName evidence="15">Transporter</fullName>
    </recommendedName>
</protein>
<dbReference type="GO" id="GO:0006836">
    <property type="term" value="P:neurotransmitter transport"/>
    <property type="evidence" value="ECO:0007669"/>
    <property type="project" value="UniProtKB-KW"/>
</dbReference>
<keyword evidence="3" id="KW-1003">Cell membrane</keyword>
<feature type="binding site" evidence="13">
    <location>
        <position position="375"/>
    </location>
    <ligand>
        <name>Na(+)</name>
        <dbReference type="ChEBI" id="CHEBI:29101"/>
        <label>1</label>
    </ligand>
</feature>
<dbReference type="NCBIfam" id="NF037979">
    <property type="entry name" value="Na_transp"/>
    <property type="match status" value="1"/>
</dbReference>
<feature type="binding site" evidence="13">
    <location>
        <position position="379"/>
    </location>
    <ligand>
        <name>Na(+)</name>
        <dbReference type="ChEBI" id="CHEBI:29101"/>
        <label>1</label>
    </ligand>
</feature>
<dbReference type="HOGENOM" id="CLU_006855_9_5_1"/>
<feature type="transmembrane region" description="Helical" evidence="17">
    <location>
        <begin position="103"/>
        <end position="135"/>
    </location>
</feature>
<evidence type="ECO:0000256" key="17">
    <source>
        <dbReference type="SAM" id="Phobius"/>
    </source>
</evidence>
<dbReference type="PRINTS" id="PR00176">
    <property type="entry name" value="NANEUSMPORT"/>
</dbReference>
<dbReference type="OrthoDB" id="6581954at2759"/>
<keyword evidence="12" id="KW-0325">Glycoprotein</keyword>
<dbReference type="GeneID" id="6756611"/>
<dbReference type="GO" id="GO:0035725">
    <property type="term" value="P:sodium ion transmembrane transport"/>
    <property type="evidence" value="ECO:0000318"/>
    <property type="project" value="GO_Central"/>
</dbReference>
<feature type="binding site" evidence="13">
    <location>
        <position position="41"/>
    </location>
    <ligand>
        <name>Na(+)</name>
        <dbReference type="ChEBI" id="CHEBI:29101"/>
        <label>1</label>
    </ligand>
</feature>
<evidence type="ECO:0000256" key="11">
    <source>
        <dbReference type="ARBA" id="ARBA00023157"/>
    </source>
</evidence>
<dbReference type="RefSeq" id="XP_002115398.1">
    <property type="nucleotide sequence ID" value="XM_002115362.1"/>
</dbReference>
<feature type="transmembrane region" description="Helical" evidence="17">
    <location>
        <begin position="197"/>
        <end position="216"/>
    </location>
</feature>
<dbReference type="InterPro" id="IPR000175">
    <property type="entry name" value="Na/ntran_symport"/>
</dbReference>
<keyword evidence="8 17" id="KW-1133">Transmembrane helix</keyword>
<feature type="transmembrane region" description="Helical" evidence="17">
    <location>
        <begin position="363"/>
        <end position="384"/>
    </location>
</feature>
<evidence type="ECO:0000256" key="16">
    <source>
        <dbReference type="SAM" id="MobiDB-lite"/>
    </source>
</evidence>
<dbReference type="SUPFAM" id="SSF161070">
    <property type="entry name" value="SNF-like"/>
    <property type="match status" value="1"/>
</dbReference>
<dbReference type="eggNOG" id="KOG3660">
    <property type="taxonomic scope" value="Eukaryota"/>
</dbReference>
<dbReference type="GO" id="GO:0005886">
    <property type="term" value="C:plasma membrane"/>
    <property type="evidence" value="ECO:0000318"/>
    <property type="project" value="GO_Central"/>
</dbReference>
<dbReference type="PhylomeDB" id="B3S5D1"/>
<comment type="similarity">
    <text evidence="15">Belongs to the sodium:neurotransmitter symporter (SNF) (TC 2.A.22) family.</text>
</comment>
<feature type="binding site" evidence="13">
    <location>
        <position position="378"/>
    </location>
    <ligand>
        <name>Na(+)</name>
        <dbReference type="ChEBI" id="CHEBI:29101"/>
        <label>1</label>
    </ligand>
</feature>
<evidence type="ECO:0000256" key="6">
    <source>
        <dbReference type="ARBA" id="ARBA00022775"/>
    </source>
</evidence>
<feature type="transmembrane region" description="Helical" evidence="17">
    <location>
        <begin position="436"/>
        <end position="459"/>
    </location>
</feature>
<name>B3S5D1_TRIAD</name>
<proteinExistence type="inferred from homology"/>
<keyword evidence="4 15" id="KW-0812">Transmembrane</keyword>
<evidence type="ECO:0000256" key="8">
    <source>
        <dbReference type="ARBA" id="ARBA00022989"/>
    </source>
</evidence>
<dbReference type="GO" id="GO:0006865">
    <property type="term" value="P:amino acid transport"/>
    <property type="evidence" value="ECO:0000318"/>
    <property type="project" value="GO_Central"/>
</dbReference>
<evidence type="ECO:0000256" key="15">
    <source>
        <dbReference type="RuleBase" id="RU003732"/>
    </source>
</evidence>
<dbReference type="GO" id="GO:0015378">
    <property type="term" value="F:sodium:chloride symporter activity"/>
    <property type="evidence" value="ECO:0007669"/>
    <property type="project" value="UniProtKB-ARBA"/>
</dbReference>
<evidence type="ECO:0000256" key="1">
    <source>
        <dbReference type="ARBA" id="ARBA00004651"/>
    </source>
</evidence>
<keyword evidence="11 14" id="KW-1015">Disulfide bond</keyword>
<dbReference type="InParanoid" id="B3S5D1"/>
<dbReference type="PANTHER" id="PTHR11616">
    <property type="entry name" value="SODIUM/CHLORIDE DEPENDENT TRANSPORTER"/>
    <property type="match status" value="1"/>
</dbReference>
<keyword evidence="6" id="KW-0532">Neurotransmitter transport</keyword>
<evidence type="ECO:0000256" key="9">
    <source>
        <dbReference type="ARBA" id="ARBA00023053"/>
    </source>
</evidence>
<feature type="binding site" evidence="13">
    <location>
        <position position="278"/>
    </location>
    <ligand>
        <name>Na(+)</name>
        <dbReference type="ChEBI" id="CHEBI:29101"/>
        <label>1</label>
    </ligand>
</feature>
<dbReference type="KEGG" id="tad:TRIADDRAFT_29105"/>
<feature type="binding site" evidence="13">
    <location>
        <position position="310"/>
    </location>
    <ligand>
        <name>Na(+)</name>
        <dbReference type="ChEBI" id="CHEBI:29101"/>
        <label>1</label>
    </ligand>
</feature>
<dbReference type="AlphaFoldDB" id="B3S5D1"/>